<dbReference type="Pfam" id="PF13602">
    <property type="entry name" value="ADH_zinc_N_2"/>
    <property type="match status" value="1"/>
</dbReference>
<dbReference type="InterPro" id="IPR013154">
    <property type="entry name" value="ADH-like_N"/>
</dbReference>
<dbReference type="EMBL" id="CP108036">
    <property type="protein sequence ID" value="WUN77942.1"/>
    <property type="molecule type" value="Genomic_DNA"/>
</dbReference>
<evidence type="ECO:0000313" key="2">
    <source>
        <dbReference type="EMBL" id="WUN77942.1"/>
    </source>
</evidence>
<reference evidence="2" key="1">
    <citation type="submission" date="2022-10" db="EMBL/GenBank/DDBJ databases">
        <title>The complete genomes of actinobacterial strains from the NBC collection.</title>
        <authorList>
            <person name="Joergensen T.S."/>
            <person name="Alvarez Arevalo M."/>
            <person name="Sterndorff E.B."/>
            <person name="Faurdal D."/>
            <person name="Vuksanovic O."/>
            <person name="Mourched A.-S."/>
            <person name="Charusanti P."/>
            <person name="Shaw S."/>
            <person name="Blin K."/>
            <person name="Weber T."/>
        </authorList>
    </citation>
    <scope>NUCLEOTIDE SEQUENCE</scope>
    <source>
        <strain evidence="2">NBC_00303</strain>
    </source>
</reference>
<feature type="domain" description="Enoyl reductase (ER)" evidence="1">
    <location>
        <begin position="10"/>
        <end position="307"/>
    </location>
</feature>
<proteinExistence type="predicted"/>
<evidence type="ECO:0000313" key="3">
    <source>
        <dbReference type="Proteomes" id="UP001432312"/>
    </source>
</evidence>
<gene>
    <name evidence="2" type="ORF">OHA91_05175</name>
</gene>
<dbReference type="PANTHER" id="PTHR44013:SF1">
    <property type="entry name" value="ZINC-TYPE ALCOHOL DEHYDROGENASE-LIKE PROTEIN C16A3.02C"/>
    <property type="match status" value="1"/>
</dbReference>
<sequence length="309" mass="31207">MKAVRYERYGSSEVLRVEGVDRPTPGAGQVLVKVVGTTFNPVDAAIRAGHLQEVFPLDLPHVPGIDVAGTVAGLGDGVERFAMGDAVVGFLPMNAPGAAAEYVVAPAQVLTAAPKAVDLADAAALPSVGLTAWEALFEYAGLAAGQSLLVNGASGAVGGYAVQLAARAGAVVTATAGPSDADRMRGYGAARIVDHTATTLAEAGVGTFDVVLNLVTTSPAETAELIGLVADSGVLVSTTADADPDPSRAVRTARVFARSDADLLAELVALVDSGDLHIHIADRRPLAELPAVHAAAAEGRLPGKTVITV</sequence>
<dbReference type="InterPro" id="IPR011032">
    <property type="entry name" value="GroES-like_sf"/>
</dbReference>
<dbReference type="GeneID" id="95495403"/>
<dbReference type="CDD" id="cd05289">
    <property type="entry name" value="MDR_like_2"/>
    <property type="match status" value="1"/>
</dbReference>
<dbReference type="SUPFAM" id="SSF51735">
    <property type="entry name" value="NAD(P)-binding Rossmann-fold domains"/>
    <property type="match status" value="1"/>
</dbReference>
<dbReference type="SMART" id="SM00829">
    <property type="entry name" value="PKS_ER"/>
    <property type="match status" value="1"/>
</dbReference>
<dbReference type="InterPro" id="IPR052733">
    <property type="entry name" value="Chloroplast_QOR"/>
</dbReference>
<name>A0ABZ1Q6I3_9ACTN</name>
<dbReference type="RefSeq" id="WP_328738704.1">
    <property type="nucleotide sequence ID" value="NZ_CP108036.1"/>
</dbReference>
<evidence type="ECO:0000259" key="1">
    <source>
        <dbReference type="SMART" id="SM00829"/>
    </source>
</evidence>
<accession>A0ABZ1Q6I3</accession>
<keyword evidence="3" id="KW-1185">Reference proteome</keyword>
<protein>
    <submittedName>
        <fullName evidence="2">NADP-dependent oxidoreductase</fullName>
    </submittedName>
</protein>
<organism evidence="2 3">
    <name type="scientific">Streptomyces erythrochromogenes</name>
    <dbReference type="NCBI Taxonomy" id="285574"/>
    <lineage>
        <taxon>Bacteria</taxon>
        <taxon>Bacillati</taxon>
        <taxon>Actinomycetota</taxon>
        <taxon>Actinomycetes</taxon>
        <taxon>Kitasatosporales</taxon>
        <taxon>Streptomycetaceae</taxon>
        <taxon>Streptomyces</taxon>
    </lineage>
</organism>
<dbReference type="Pfam" id="PF08240">
    <property type="entry name" value="ADH_N"/>
    <property type="match status" value="1"/>
</dbReference>
<dbReference type="InterPro" id="IPR020843">
    <property type="entry name" value="ER"/>
</dbReference>
<dbReference type="InterPro" id="IPR036291">
    <property type="entry name" value="NAD(P)-bd_dom_sf"/>
</dbReference>
<dbReference type="Gene3D" id="3.40.50.720">
    <property type="entry name" value="NAD(P)-binding Rossmann-like Domain"/>
    <property type="match status" value="1"/>
</dbReference>
<dbReference type="SUPFAM" id="SSF50129">
    <property type="entry name" value="GroES-like"/>
    <property type="match status" value="1"/>
</dbReference>
<dbReference type="PANTHER" id="PTHR44013">
    <property type="entry name" value="ZINC-TYPE ALCOHOL DEHYDROGENASE-LIKE PROTEIN C16A3.02C"/>
    <property type="match status" value="1"/>
</dbReference>
<dbReference type="Gene3D" id="3.90.180.10">
    <property type="entry name" value="Medium-chain alcohol dehydrogenases, catalytic domain"/>
    <property type="match status" value="1"/>
</dbReference>
<dbReference type="Proteomes" id="UP001432312">
    <property type="component" value="Chromosome"/>
</dbReference>